<accession>A0ABV1KI52</accession>
<protein>
    <submittedName>
        <fullName evidence="3">DICT sensory domain-containing protein</fullName>
    </submittedName>
</protein>
<feature type="region of interest" description="Disordered" evidence="1">
    <location>
        <begin position="218"/>
        <end position="237"/>
    </location>
</feature>
<dbReference type="InterPro" id="IPR043128">
    <property type="entry name" value="Rev_trsase/Diguanyl_cyclase"/>
</dbReference>
<dbReference type="EMBL" id="JBEDNQ010000013">
    <property type="protein sequence ID" value="MEQ3554142.1"/>
    <property type="molecule type" value="Genomic_DNA"/>
</dbReference>
<keyword evidence="4" id="KW-1185">Reference proteome</keyword>
<feature type="compositionally biased region" description="Basic and acidic residues" evidence="1">
    <location>
        <begin position="218"/>
        <end position="234"/>
    </location>
</feature>
<dbReference type="InterPro" id="IPR019278">
    <property type="entry name" value="DICT_dom"/>
</dbReference>
<dbReference type="InterPro" id="IPR000160">
    <property type="entry name" value="GGDEF_dom"/>
</dbReference>
<evidence type="ECO:0000256" key="1">
    <source>
        <dbReference type="SAM" id="MobiDB-lite"/>
    </source>
</evidence>
<dbReference type="InterPro" id="IPR029787">
    <property type="entry name" value="Nucleotide_cyclase"/>
</dbReference>
<reference evidence="3 4" key="1">
    <citation type="submission" date="2024-03" db="EMBL/GenBank/DDBJ databases">
        <title>Draft genome sequence of Pseudonocardia nematodicida JCM 31783.</title>
        <authorList>
            <person name="Butdee W."/>
            <person name="Duangmal K."/>
        </authorList>
    </citation>
    <scope>NUCLEOTIDE SEQUENCE [LARGE SCALE GENOMIC DNA]</scope>
    <source>
        <strain evidence="3 4">JCM 31783</strain>
    </source>
</reference>
<name>A0ABV1KI52_9PSEU</name>
<dbReference type="RefSeq" id="WP_349301213.1">
    <property type="nucleotide sequence ID" value="NZ_JBEDNQ010000013.1"/>
</dbReference>
<evidence type="ECO:0000313" key="4">
    <source>
        <dbReference type="Proteomes" id="UP001494902"/>
    </source>
</evidence>
<dbReference type="Pfam" id="PF00990">
    <property type="entry name" value="GGDEF"/>
    <property type="match status" value="1"/>
</dbReference>
<dbReference type="SUPFAM" id="SSF55073">
    <property type="entry name" value="Nucleotide cyclase"/>
    <property type="match status" value="1"/>
</dbReference>
<feature type="domain" description="GGDEF" evidence="2">
    <location>
        <begin position="255"/>
        <end position="379"/>
    </location>
</feature>
<evidence type="ECO:0000313" key="3">
    <source>
        <dbReference type="EMBL" id="MEQ3554142.1"/>
    </source>
</evidence>
<proteinExistence type="predicted"/>
<dbReference type="PROSITE" id="PS50887">
    <property type="entry name" value="GGDEF"/>
    <property type="match status" value="1"/>
</dbReference>
<dbReference type="SMART" id="SM00267">
    <property type="entry name" value="GGDEF"/>
    <property type="match status" value="1"/>
</dbReference>
<dbReference type="Proteomes" id="UP001494902">
    <property type="component" value="Unassembled WGS sequence"/>
</dbReference>
<comment type="caution">
    <text evidence="3">The sequence shown here is derived from an EMBL/GenBank/DDBJ whole genome shotgun (WGS) entry which is preliminary data.</text>
</comment>
<dbReference type="Gene3D" id="3.30.70.270">
    <property type="match status" value="1"/>
</dbReference>
<dbReference type="Pfam" id="PF10069">
    <property type="entry name" value="DICT"/>
    <property type="match status" value="1"/>
</dbReference>
<organism evidence="3 4">
    <name type="scientific">Pseudonocardia nematodicida</name>
    <dbReference type="NCBI Taxonomy" id="1206997"/>
    <lineage>
        <taxon>Bacteria</taxon>
        <taxon>Bacillati</taxon>
        <taxon>Actinomycetota</taxon>
        <taxon>Actinomycetes</taxon>
        <taxon>Pseudonocardiales</taxon>
        <taxon>Pseudonocardiaceae</taxon>
        <taxon>Pseudonocardia</taxon>
    </lineage>
</organism>
<evidence type="ECO:0000259" key="2">
    <source>
        <dbReference type="PROSITE" id="PS50887"/>
    </source>
</evidence>
<gene>
    <name evidence="3" type="ORF">WIS52_27055</name>
</gene>
<sequence>MLGPSADTVTAAPNAGPPSRTVTKPLLVALSHAVEDFALAPSRERPIAVLGLFQRAGYVVPQLPVWARIADTAGAGCVVALAGPTPAGLPPGMEVVPLADGEPAAREWSVTVLTPRSGATLVAHDLEVVDGSARSLERGRLFTARWSFRQADARAELLRLRRELGARLRPGPAGAIDDVLSRAVPLQENGTGADLRFAAAADRLVRRLSQERRRADAAENRLAELEPGPERDPHSGLPTRAFLDRWLHGSVTGTLPLGLVLLRVHDVSAVHRQHGYRTETSVLRAVARRIAAHTGAAGRAVRVGREEFLLVLPGHDVKALATVARRLCESVSGLSSVFPYVPTPCHAVITRTRRRPLPLDDLWAVLDGASGTGVTLLRS</sequence>